<dbReference type="Pfam" id="PF00625">
    <property type="entry name" value="Guanylate_kin"/>
    <property type="match status" value="1"/>
</dbReference>
<evidence type="ECO:0000256" key="6">
    <source>
        <dbReference type="ARBA" id="ARBA00022777"/>
    </source>
</evidence>
<dbReference type="GO" id="GO:0004385">
    <property type="term" value="F:GMP kinase activity"/>
    <property type="evidence" value="ECO:0007669"/>
    <property type="project" value="UniProtKB-UniRule"/>
</dbReference>
<evidence type="ECO:0000256" key="7">
    <source>
        <dbReference type="ARBA" id="ARBA00022840"/>
    </source>
</evidence>
<feature type="domain" description="Guanylate kinase-like" evidence="10">
    <location>
        <begin position="6"/>
        <end position="188"/>
    </location>
</feature>
<evidence type="ECO:0000256" key="9">
    <source>
        <dbReference type="HAMAP-Rule" id="MF_00328"/>
    </source>
</evidence>
<keyword evidence="9" id="KW-0963">Cytoplasm</keyword>
<dbReference type="InterPro" id="IPR008145">
    <property type="entry name" value="GK/Ca_channel_bsu"/>
</dbReference>
<dbReference type="PROSITE" id="PS50052">
    <property type="entry name" value="GUANYLATE_KINASE_2"/>
    <property type="match status" value="1"/>
</dbReference>
<gene>
    <name evidence="9" type="primary">gmk</name>
    <name evidence="11" type="ORF">EVA99_00465</name>
</gene>
<comment type="function">
    <text evidence="9">Essential for recycling GMP and indirectly, cGMP.</text>
</comment>
<evidence type="ECO:0000256" key="2">
    <source>
        <dbReference type="ARBA" id="ARBA00012961"/>
    </source>
</evidence>
<comment type="similarity">
    <text evidence="1 9">Belongs to the guanylate kinase family.</text>
</comment>
<dbReference type="FunFam" id="3.30.63.10:FF:000002">
    <property type="entry name" value="Guanylate kinase 1"/>
    <property type="match status" value="1"/>
</dbReference>
<keyword evidence="5 9" id="KW-0547">Nucleotide-binding</keyword>
<reference evidence="11 12" key="1">
    <citation type="submission" date="2019-02" db="EMBL/GenBank/DDBJ databases">
        <title>Prokaryotic population dynamics and viral predation in marine succession experiment using metagenomics: the confinement effect.</title>
        <authorList>
            <person name="Haro-Moreno J.M."/>
            <person name="Rodriguez-Valera F."/>
            <person name="Lopez-Perez M."/>
        </authorList>
    </citation>
    <scope>NUCLEOTIDE SEQUENCE [LARGE SCALE GENOMIC DNA]</scope>
    <source>
        <strain evidence="11">MED-G166</strain>
    </source>
</reference>
<sequence length="193" mass="22056">MLRMSNNLFIITAPSGAGKTTLIKRAIDHAKEISEKVYLAVSHTTRNPRAGEEDGKDYLFINEDEFKKNIAQDEYLEYALVHGNLYGTPKSEIENKLKDGNKILLEIDWQGALQIMKHYPDAESIFISPPSVDELRKRLTDRGLDSEEVIERRIKGAQTELDQSKNFRHQISNISLDIATKNLLNIMFRETHG</sequence>
<dbReference type="SMART" id="SM00072">
    <property type="entry name" value="GuKc"/>
    <property type="match status" value="1"/>
</dbReference>
<evidence type="ECO:0000313" key="11">
    <source>
        <dbReference type="EMBL" id="RZO24877.1"/>
    </source>
</evidence>
<organism evidence="11 12">
    <name type="scientific">SAR86 cluster bacterium</name>
    <dbReference type="NCBI Taxonomy" id="2030880"/>
    <lineage>
        <taxon>Bacteria</taxon>
        <taxon>Pseudomonadati</taxon>
        <taxon>Pseudomonadota</taxon>
        <taxon>Gammaproteobacteria</taxon>
        <taxon>SAR86 cluster</taxon>
    </lineage>
</organism>
<dbReference type="PANTHER" id="PTHR23117">
    <property type="entry name" value="GUANYLATE KINASE-RELATED"/>
    <property type="match status" value="1"/>
</dbReference>
<dbReference type="EMBL" id="SHBL01000002">
    <property type="protein sequence ID" value="RZO24877.1"/>
    <property type="molecule type" value="Genomic_DNA"/>
</dbReference>
<keyword evidence="4 9" id="KW-0808">Transferase</keyword>
<evidence type="ECO:0000313" key="12">
    <source>
        <dbReference type="Proteomes" id="UP000320146"/>
    </source>
</evidence>
<dbReference type="GO" id="GO:0005829">
    <property type="term" value="C:cytosol"/>
    <property type="evidence" value="ECO:0007669"/>
    <property type="project" value="TreeGrafter"/>
</dbReference>
<dbReference type="HAMAP" id="MF_00328">
    <property type="entry name" value="Guanylate_kinase"/>
    <property type="match status" value="1"/>
</dbReference>
<dbReference type="Gene3D" id="3.40.50.300">
    <property type="entry name" value="P-loop containing nucleotide triphosphate hydrolases"/>
    <property type="match status" value="1"/>
</dbReference>
<dbReference type="NCBIfam" id="TIGR03263">
    <property type="entry name" value="guanyl_kin"/>
    <property type="match status" value="1"/>
</dbReference>
<evidence type="ECO:0000256" key="8">
    <source>
        <dbReference type="ARBA" id="ARBA00030128"/>
    </source>
</evidence>
<dbReference type="EC" id="2.7.4.8" evidence="2 9"/>
<dbReference type="Gene3D" id="3.30.63.10">
    <property type="entry name" value="Guanylate Kinase phosphate binding domain"/>
    <property type="match status" value="1"/>
</dbReference>
<evidence type="ECO:0000259" key="10">
    <source>
        <dbReference type="PROSITE" id="PS50052"/>
    </source>
</evidence>
<accession>A0A520MUI7</accession>
<dbReference type="InterPro" id="IPR027417">
    <property type="entry name" value="P-loop_NTPase"/>
</dbReference>
<comment type="catalytic activity">
    <reaction evidence="9">
        <text>GMP + ATP = GDP + ADP</text>
        <dbReference type="Rhea" id="RHEA:20780"/>
        <dbReference type="ChEBI" id="CHEBI:30616"/>
        <dbReference type="ChEBI" id="CHEBI:58115"/>
        <dbReference type="ChEBI" id="CHEBI:58189"/>
        <dbReference type="ChEBI" id="CHEBI:456216"/>
        <dbReference type="EC" id="2.7.4.8"/>
    </reaction>
</comment>
<dbReference type="GO" id="GO:0005524">
    <property type="term" value="F:ATP binding"/>
    <property type="evidence" value="ECO:0007669"/>
    <property type="project" value="UniProtKB-UniRule"/>
</dbReference>
<dbReference type="AlphaFoldDB" id="A0A520MUI7"/>
<dbReference type="PANTHER" id="PTHR23117:SF13">
    <property type="entry name" value="GUANYLATE KINASE"/>
    <property type="match status" value="1"/>
</dbReference>
<comment type="subcellular location">
    <subcellularLocation>
        <location evidence="9">Cytoplasm</location>
    </subcellularLocation>
</comment>
<dbReference type="InterPro" id="IPR008144">
    <property type="entry name" value="Guanylate_kin-like_dom"/>
</dbReference>
<dbReference type="Proteomes" id="UP000320146">
    <property type="component" value="Unassembled WGS sequence"/>
</dbReference>
<evidence type="ECO:0000256" key="5">
    <source>
        <dbReference type="ARBA" id="ARBA00022741"/>
    </source>
</evidence>
<evidence type="ECO:0000256" key="3">
    <source>
        <dbReference type="ARBA" id="ARBA00016296"/>
    </source>
</evidence>
<name>A0A520MUI7_9GAMM</name>
<dbReference type="PROSITE" id="PS00856">
    <property type="entry name" value="GUANYLATE_KINASE_1"/>
    <property type="match status" value="1"/>
</dbReference>
<keyword evidence="6 9" id="KW-0418">Kinase</keyword>
<dbReference type="InterPro" id="IPR017665">
    <property type="entry name" value="Guanylate_kinase"/>
</dbReference>
<dbReference type="InterPro" id="IPR020590">
    <property type="entry name" value="Guanylate_kinase_CS"/>
</dbReference>
<evidence type="ECO:0000256" key="4">
    <source>
        <dbReference type="ARBA" id="ARBA00022679"/>
    </source>
</evidence>
<protein>
    <recommendedName>
        <fullName evidence="3 9">Guanylate kinase</fullName>
        <ecNumber evidence="2 9">2.7.4.8</ecNumber>
    </recommendedName>
    <alternativeName>
        <fullName evidence="8 9">GMP kinase</fullName>
    </alternativeName>
</protein>
<proteinExistence type="inferred from homology"/>
<keyword evidence="7 9" id="KW-0067">ATP-binding</keyword>
<comment type="caution">
    <text evidence="11">The sequence shown here is derived from an EMBL/GenBank/DDBJ whole genome shotgun (WGS) entry which is preliminary data.</text>
</comment>
<dbReference type="CDD" id="cd00071">
    <property type="entry name" value="GMPK"/>
    <property type="match status" value="1"/>
</dbReference>
<evidence type="ECO:0000256" key="1">
    <source>
        <dbReference type="ARBA" id="ARBA00005790"/>
    </source>
</evidence>
<dbReference type="SUPFAM" id="SSF52540">
    <property type="entry name" value="P-loop containing nucleoside triphosphate hydrolases"/>
    <property type="match status" value="1"/>
</dbReference>
<feature type="binding site" evidence="9">
    <location>
        <begin position="13"/>
        <end position="20"/>
    </location>
    <ligand>
        <name>ATP</name>
        <dbReference type="ChEBI" id="CHEBI:30616"/>
    </ligand>
</feature>